<dbReference type="InterPro" id="IPR036291">
    <property type="entry name" value="NAD(P)-bd_dom_sf"/>
</dbReference>
<dbReference type="AlphaFoldDB" id="A0AAQ3LAK9"/>
<dbReference type="Pfam" id="PF22725">
    <property type="entry name" value="GFO_IDH_MocA_C3"/>
    <property type="match status" value="1"/>
</dbReference>
<evidence type="ECO:0000313" key="3">
    <source>
        <dbReference type="EMBL" id="WOO39973.1"/>
    </source>
</evidence>
<dbReference type="PANTHER" id="PTHR43249:SF1">
    <property type="entry name" value="D-GLUCOSIDE 3-DEHYDROGENASE"/>
    <property type="match status" value="1"/>
</dbReference>
<reference evidence="3 4" key="1">
    <citation type="submission" date="2023-10" db="EMBL/GenBank/DDBJ databases">
        <title>Rubellicoccus peritrichatus gen. nov., sp. nov., isolated from an algae of coral reef tank.</title>
        <authorList>
            <person name="Luo J."/>
        </authorList>
    </citation>
    <scope>NUCLEOTIDE SEQUENCE [LARGE SCALE GENOMIC DNA]</scope>
    <source>
        <strain evidence="3 4">CR14</strain>
    </source>
</reference>
<dbReference type="InterPro" id="IPR055170">
    <property type="entry name" value="GFO_IDH_MocA-like_dom"/>
</dbReference>
<dbReference type="RefSeq" id="WP_317832042.1">
    <property type="nucleotide sequence ID" value="NZ_CP136920.1"/>
</dbReference>
<protein>
    <submittedName>
        <fullName evidence="3">Gfo/Idh/MocA family oxidoreductase</fullName>
    </submittedName>
</protein>
<accession>A0AAQ3LAK9</accession>
<name>A0AAQ3LAK9_9BACT</name>
<dbReference type="PANTHER" id="PTHR43249">
    <property type="entry name" value="UDP-N-ACETYL-2-AMINO-2-DEOXY-D-GLUCURONATE OXIDASE"/>
    <property type="match status" value="1"/>
</dbReference>
<dbReference type="GO" id="GO:0000166">
    <property type="term" value="F:nucleotide binding"/>
    <property type="evidence" value="ECO:0007669"/>
    <property type="project" value="InterPro"/>
</dbReference>
<dbReference type="SUPFAM" id="SSF51735">
    <property type="entry name" value="NAD(P)-binding Rossmann-fold domains"/>
    <property type="match status" value="1"/>
</dbReference>
<feature type="domain" description="Gfo/Idh/MocA-like oxidoreductase N-terminal" evidence="1">
    <location>
        <begin position="1"/>
        <end position="116"/>
    </location>
</feature>
<gene>
    <name evidence="3" type="ORF">RZN69_15215</name>
</gene>
<sequence>MKFGIIGTGMVADFHAKAIQAMDGGELFGVASSSYERAQPFVDKHKCKAYASAEELLAQSELDIVTIATPSGAHYDPAMAAIAAGKHVIVEKPLEITTQRIDEMKSAAAQAGVTLAAILNRRFHPAMDAFKKAIDNGRFGRLTSASAYIKWYRNQAYYDSAAWRGTWALDGGGVLINQSIHTIDILLHLAGPVKSVQASTACLAHENIEVEDIGAALLEFENGALGVIEGSTCSWSKDGHPARVQIAGTEGSVFLADDAFEIWDFMKEEPDDAFVHANLMKGSAAGLGANDPNAMGFQQHQHNFEEVVQAIREGREPSTSVNDARRSVELIRAIYESAQNNGDKILLGRQMQGMH</sequence>
<dbReference type="Pfam" id="PF01408">
    <property type="entry name" value="GFO_IDH_MocA"/>
    <property type="match status" value="1"/>
</dbReference>
<dbReference type="EMBL" id="CP136920">
    <property type="protein sequence ID" value="WOO39973.1"/>
    <property type="molecule type" value="Genomic_DNA"/>
</dbReference>
<dbReference type="SUPFAM" id="SSF55347">
    <property type="entry name" value="Glyceraldehyde-3-phosphate dehydrogenase-like, C-terminal domain"/>
    <property type="match status" value="1"/>
</dbReference>
<evidence type="ECO:0000259" key="2">
    <source>
        <dbReference type="Pfam" id="PF22725"/>
    </source>
</evidence>
<dbReference type="Gene3D" id="3.30.360.10">
    <property type="entry name" value="Dihydrodipicolinate Reductase, domain 2"/>
    <property type="match status" value="1"/>
</dbReference>
<dbReference type="InterPro" id="IPR052515">
    <property type="entry name" value="Gfo/Idh/MocA_Oxidoreductase"/>
</dbReference>
<feature type="domain" description="GFO/IDH/MocA-like oxidoreductase" evidence="2">
    <location>
        <begin position="129"/>
        <end position="253"/>
    </location>
</feature>
<dbReference type="KEGG" id="puo:RZN69_15215"/>
<organism evidence="3 4">
    <name type="scientific">Rubellicoccus peritrichatus</name>
    <dbReference type="NCBI Taxonomy" id="3080537"/>
    <lineage>
        <taxon>Bacteria</taxon>
        <taxon>Pseudomonadati</taxon>
        <taxon>Verrucomicrobiota</taxon>
        <taxon>Opitutia</taxon>
        <taxon>Puniceicoccales</taxon>
        <taxon>Cerasicoccaceae</taxon>
        <taxon>Rubellicoccus</taxon>
    </lineage>
</organism>
<evidence type="ECO:0000259" key="1">
    <source>
        <dbReference type="Pfam" id="PF01408"/>
    </source>
</evidence>
<keyword evidence="4" id="KW-1185">Reference proteome</keyword>
<evidence type="ECO:0000313" key="4">
    <source>
        <dbReference type="Proteomes" id="UP001304300"/>
    </source>
</evidence>
<dbReference type="Gene3D" id="3.40.50.720">
    <property type="entry name" value="NAD(P)-binding Rossmann-like Domain"/>
    <property type="match status" value="1"/>
</dbReference>
<proteinExistence type="predicted"/>
<dbReference type="Proteomes" id="UP001304300">
    <property type="component" value="Chromosome"/>
</dbReference>
<dbReference type="InterPro" id="IPR000683">
    <property type="entry name" value="Gfo/Idh/MocA-like_OxRdtase_N"/>
</dbReference>